<evidence type="ECO:0000313" key="2">
    <source>
        <dbReference type="Proteomes" id="UP000037237"/>
    </source>
</evidence>
<reference evidence="1 2" key="1">
    <citation type="submission" date="2015-06" db="EMBL/GenBank/DDBJ databases">
        <title>New insights into the roles of widespread benthic archaea in carbon and nitrogen cycling.</title>
        <authorList>
            <person name="Lazar C.S."/>
            <person name="Baker B.J."/>
            <person name="Seitz K.W."/>
            <person name="Hyde A.S."/>
            <person name="Dick G.J."/>
            <person name="Hinrichs K.-U."/>
            <person name="Teske A.P."/>
        </authorList>
    </citation>
    <scope>NUCLEOTIDE SEQUENCE [LARGE SCALE GENOMIC DNA]</scope>
    <source>
        <strain evidence="1">SG8-32-1</strain>
    </source>
</reference>
<dbReference type="EMBL" id="LFWU01000056">
    <property type="protein sequence ID" value="KON32704.1"/>
    <property type="molecule type" value="Genomic_DNA"/>
</dbReference>
<name>A0A0M0BW77_9ARCH</name>
<feature type="non-terminal residue" evidence="1">
    <location>
        <position position="1"/>
    </location>
</feature>
<protein>
    <submittedName>
        <fullName evidence="1">Uncharacterized protein</fullName>
    </submittedName>
</protein>
<dbReference type="SUPFAM" id="SSF54518">
    <property type="entry name" value="Tubby C-terminal domain-like"/>
    <property type="match status" value="1"/>
</dbReference>
<gene>
    <name evidence="1" type="ORF">AC477_02595</name>
</gene>
<dbReference type="InterPro" id="IPR025659">
    <property type="entry name" value="Tubby-like_C"/>
</dbReference>
<dbReference type="Proteomes" id="UP000037237">
    <property type="component" value="Unassembled WGS sequence"/>
</dbReference>
<sequence length="202" mass="24178">DSANSNFFDNTKNFIIQSRLEKQADTGCIKDLDNNILAFFWFTQIWKPPRTKDKRMYRTAERGLTADFWFETVDKTFFGEIYGFPIFYSYIRRNSYEIYNAENRLLGIVWEKIRGFRYSWELEDAQRRLIATIDGSRKRKDYDVIDTQNQIVARCYRTQGMDKNSYKIDVLSSELDTFLILAYIIVLDRVKRYPQFHVNRGA</sequence>
<accession>A0A0M0BW77</accession>
<evidence type="ECO:0000313" key="1">
    <source>
        <dbReference type="EMBL" id="KON32704.1"/>
    </source>
</evidence>
<comment type="caution">
    <text evidence="1">The sequence shown here is derived from an EMBL/GenBank/DDBJ whole genome shotgun (WGS) entry which is preliminary data.</text>
</comment>
<dbReference type="AlphaFoldDB" id="A0A0M0BW77"/>
<proteinExistence type="predicted"/>
<organism evidence="1 2">
    <name type="scientific">miscellaneous Crenarchaeota group-1 archaeon SG8-32-1</name>
    <dbReference type="NCBI Taxonomy" id="1685124"/>
    <lineage>
        <taxon>Archaea</taxon>
        <taxon>Candidatus Bathyarchaeota</taxon>
        <taxon>MCG-1</taxon>
    </lineage>
</organism>